<dbReference type="InterPro" id="IPR004843">
    <property type="entry name" value="Calcineurin-like_PHP"/>
</dbReference>
<sequence length="739" mass="79443">MTKKTRFMATAITATAVATALAVPSASADASKFTDVSEKYKDAVNFLWANDITKGISSTTFDTTSAVKRADAAVFIAKTMGLEPGGTYKDSGFTDVPVHAKWAVDALTEKKVVNGKTKTLFGSNEHLTRNEAAAMIVKAAELEVDKSIKVTKFEDVNGNFAPYVQALVKEKIASGKSNKVFGATMPVTRGELALFLNRGNAKFGFFDLMVMHMNDHHAYLEPFPYVATVVNELRAKHENNLLLHGGDVFSGDLYWSKYKGKADTVMMNYLGFDAVTFGNHEFDEGGSHDAMRNYVKGATFPVLGANIDLSGEPELAALQTRGIVENAKGGGVYDGTIVEVNGEKIGLFGLTTEETADIASPNKVKLENYIDRAKATVAAFEAKGINKIVALTHIGVHESSVYGSDQSLAKAVPGIDVIVGGHSHTELKEPITVENNAGGKTLIIQTGEYAKNLGTLDVKFNPKGEMYSNHGELIVIDKEKIKPDKKAAGILAPFTLGVEELKKESIGVESEVVLDAKRDSSNEGTSSVRHNETNLGNLIADAMLWKAKTLPSLQGKTVISMQNGGGIRTSVDEGTITVGEIVKVLPFGNPLAIVEAPGKDIKRALENSVKADTIEGGKGLQEYGGFLHVGGMKFTFDSTKKAGERIQDVKVLEGEEYVALDEEKTYFIATNSFTARGGDGYDVFKEASAAGRVTDPGFSDTQNMIEYLQSLGGKINPKVEGRIIDVSLDVQQNGYKITE</sequence>
<dbReference type="InterPro" id="IPR008334">
    <property type="entry name" value="5'-Nucleotdase_C"/>
</dbReference>
<dbReference type="EMBL" id="JACSQY010000010">
    <property type="protein sequence ID" value="MBD7909128.1"/>
    <property type="molecule type" value="Genomic_DNA"/>
</dbReference>
<keyword evidence="2" id="KW-0378">Hydrolase</keyword>
<feature type="chain" id="PRO_5044962440" evidence="2">
    <location>
        <begin position="23"/>
        <end position="739"/>
    </location>
</feature>
<evidence type="ECO:0000259" key="3">
    <source>
        <dbReference type="PROSITE" id="PS51272"/>
    </source>
</evidence>
<organism evidence="4 5">
    <name type="scientific">Sporosarcina gallistercoris</name>
    <dbReference type="NCBI Taxonomy" id="2762245"/>
    <lineage>
        <taxon>Bacteria</taxon>
        <taxon>Bacillati</taxon>
        <taxon>Bacillota</taxon>
        <taxon>Bacilli</taxon>
        <taxon>Bacillales</taxon>
        <taxon>Caryophanaceae</taxon>
        <taxon>Sporosarcina</taxon>
    </lineage>
</organism>
<comment type="similarity">
    <text evidence="2">Belongs to the 5'-nucleotidase family.</text>
</comment>
<evidence type="ECO:0000256" key="2">
    <source>
        <dbReference type="RuleBase" id="RU362119"/>
    </source>
</evidence>
<keyword evidence="1 2" id="KW-0732">Signal</keyword>
<dbReference type="Pfam" id="PF00149">
    <property type="entry name" value="Metallophos"/>
    <property type="match status" value="1"/>
</dbReference>
<feature type="domain" description="SLH" evidence="3">
    <location>
        <begin position="27"/>
        <end position="90"/>
    </location>
</feature>
<gene>
    <name evidence="4" type="ORF">H9659_12405</name>
</gene>
<dbReference type="PANTHER" id="PTHR11575:SF24">
    <property type="entry name" value="5'-NUCLEOTIDASE"/>
    <property type="match status" value="1"/>
</dbReference>
<dbReference type="PRINTS" id="PR01607">
    <property type="entry name" value="APYRASEFAMLY"/>
</dbReference>
<reference evidence="4 5" key="1">
    <citation type="submission" date="2020-08" db="EMBL/GenBank/DDBJ databases">
        <title>A Genomic Blueprint of the Chicken Gut Microbiome.</title>
        <authorList>
            <person name="Gilroy R."/>
            <person name="Ravi A."/>
            <person name="Getino M."/>
            <person name="Pursley I."/>
            <person name="Horton D.L."/>
            <person name="Alikhan N.-F."/>
            <person name="Baker D."/>
            <person name="Gharbi K."/>
            <person name="Hall N."/>
            <person name="Watson M."/>
            <person name="Adriaenssens E.M."/>
            <person name="Foster-Nyarko E."/>
            <person name="Jarju S."/>
            <person name="Secka A."/>
            <person name="Antonio M."/>
            <person name="Oren A."/>
            <person name="Chaudhuri R."/>
            <person name="La Ragione R.M."/>
            <person name="Hildebrand F."/>
            <person name="Pallen M.J."/>
        </authorList>
    </citation>
    <scope>NUCLEOTIDE SEQUENCE [LARGE SCALE GENOMIC DNA]</scope>
    <source>
        <strain evidence="4 5">Sa3CUA8</strain>
    </source>
</reference>
<dbReference type="Gene3D" id="3.90.780.10">
    <property type="entry name" value="5'-Nucleotidase, C-terminal domain"/>
    <property type="match status" value="1"/>
</dbReference>
<dbReference type="SUPFAM" id="SSF55816">
    <property type="entry name" value="5'-nucleotidase (syn. UDP-sugar hydrolase), C-terminal domain"/>
    <property type="match status" value="1"/>
</dbReference>
<dbReference type="RefSeq" id="WP_191691020.1">
    <property type="nucleotide sequence ID" value="NZ_JACSQY010000010.1"/>
</dbReference>
<dbReference type="Proteomes" id="UP000659496">
    <property type="component" value="Unassembled WGS sequence"/>
</dbReference>
<dbReference type="Pfam" id="PF02872">
    <property type="entry name" value="5_nucleotid_C"/>
    <property type="match status" value="1"/>
</dbReference>
<dbReference type="Gene3D" id="3.60.21.10">
    <property type="match status" value="1"/>
</dbReference>
<keyword evidence="5" id="KW-1185">Reference proteome</keyword>
<dbReference type="PANTHER" id="PTHR11575">
    <property type="entry name" value="5'-NUCLEOTIDASE-RELATED"/>
    <property type="match status" value="1"/>
</dbReference>
<accession>A0ABR8PLS7</accession>
<dbReference type="Pfam" id="PF00395">
    <property type="entry name" value="SLH"/>
    <property type="match status" value="3"/>
</dbReference>
<feature type="domain" description="SLH" evidence="3">
    <location>
        <begin position="147"/>
        <end position="210"/>
    </location>
</feature>
<dbReference type="PROSITE" id="PS51272">
    <property type="entry name" value="SLH"/>
    <property type="match status" value="2"/>
</dbReference>
<dbReference type="InterPro" id="IPR029052">
    <property type="entry name" value="Metallo-depent_PP-like"/>
</dbReference>
<dbReference type="InterPro" id="IPR001119">
    <property type="entry name" value="SLH_dom"/>
</dbReference>
<dbReference type="InterPro" id="IPR036907">
    <property type="entry name" value="5'-Nucleotdase_C_sf"/>
</dbReference>
<evidence type="ECO:0000313" key="5">
    <source>
        <dbReference type="Proteomes" id="UP000659496"/>
    </source>
</evidence>
<name>A0ABR8PLS7_9BACL</name>
<feature type="signal peptide" evidence="2">
    <location>
        <begin position="1"/>
        <end position="22"/>
    </location>
</feature>
<protein>
    <submittedName>
        <fullName evidence="4">5'-nucleotidase C-terminal domain-containing protein</fullName>
    </submittedName>
</protein>
<dbReference type="InterPro" id="IPR006179">
    <property type="entry name" value="5_nucleotidase/apyrase"/>
</dbReference>
<comment type="caution">
    <text evidence="4">The sequence shown here is derived from an EMBL/GenBank/DDBJ whole genome shotgun (WGS) entry which is preliminary data.</text>
</comment>
<evidence type="ECO:0000256" key="1">
    <source>
        <dbReference type="ARBA" id="ARBA00022729"/>
    </source>
</evidence>
<dbReference type="SUPFAM" id="SSF56300">
    <property type="entry name" value="Metallo-dependent phosphatases"/>
    <property type="match status" value="1"/>
</dbReference>
<proteinExistence type="inferred from homology"/>
<evidence type="ECO:0000313" key="4">
    <source>
        <dbReference type="EMBL" id="MBD7909128.1"/>
    </source>
</evidence>
<keyword evidence="2" id="KW-0547">Nucleotide-binding</keyword>